<dbReference type="SUPFAM" id="SSF56496">
    <property type="entry name" value="Fibrinogen C-terminal domain-like"/>
    <property type="match status" value="1"/>
</dbReference>
<evidence type="ECO:0000313" key="2">
    <source>
        <dbReference type="RefSeq" id="XP_018086774.1"/>
    </source>
</evidence>
<dbReference type="AGR" id="Xenbase:XB-GENE-22064968"/>
<dbReference type="OMA" id="CAMQEGG"/>
<dbReference type="AlphaFoldDB" id="A0A1L8FB86"/>
<name>A0A1L8FB86_XENLA</name>
<proteinExistence type="predicted"/>
<dbReference type="GeneID" id="108699291"/>
<dbReference type="InterPro" id="IPR036056">
    <property type="entry name" value="Fibrinogen-like_C"/>
</dbReference>
<dbReference type="Gene3D" id="3.90.215.10">
    <property type="entry name" value="Gamma Fibrinogen, chain A, domain 1"/>
    <property type="match status" value="1"/>
</dbReference>
<dbReference type="InterPro" id="IPR002181">
    <property type="entry name" value="Fibrinogen_a/b/g_C_dom"/>
</dbReference>
<dbReference type="Pfam" id="PF00147">
    <property type="entry name" value="Fibrinogen_C"/>
    <property type="match status" value="1"/>
</dbReference>
<evidence type="ECO:0000313" key="3">
    <source>
        <dbReference type="Xenbase" id="XB-GENE-22064968"/>
    </source>
</evidence>
<dbReference type="GO" id="GO:0005615">
    <property type="term" value="C:extracellular space"/>
    <property type="evidence" value="ECO:0000318"/>
    <property type="project" value="GO_Central"/>
</dbReference>
<organism evidence="1 2">
    <name type="scientific">Xenopus laevis</name>
    <name type="common">African clawed frog</name>
    <dbReference type="NCBI Taxonomy" id="8355"/>
    <lineage>
        <taxon>Eukaryota</taxon>
        <taxon>Metazoa</taxon>
        <taxon>Chordata</taxon>
        <taxon>Craniata</taxon>
        <taxon>Vertebrata</taxon>
        <taxon>Euteleostomi</taxon>
        <taxon>Amphibia</taxon>
        <taxon>Batrachia</taxon>
        <taxon>Anura</taxon>
        <taxon>Pipoidea</taxon>
        <taxon>Pipidae</taxon>
        <taxon>Xenopodinae</taxon>
        <taxon>Xenopus</taxon>
        <taxon>Xenopus</taxon>
    </lineage>
</organism>
<dbReference type="STRING" id="8355.A0A1L8FB86"/>
<protein>
    <submittedName>
        <fullName evidence="2">Fibrinogen-like protein 1-like protein</fullName>
    </submittedName>
</protein>
<reference evidence="2" key="1">
    <citation type="submission" date="2025-08" db="UniProtKB">
        <authorList>
            <consortium name="RefSeq"/>
        </authorList>
    </citation>
    <scope>IDENTIFICATION</scope>
    <source>
        <strain evidence="2">J_2021</strain>
        <tissue evidence="2">Erythrocytes</tissue>
    </source>
</reference>
<dbReference type="PANTHER" id="PTHR19143:SF422">
    <property type="entry name" value="FIBRINOGEN C-TERMINAL DOMAIN-CONTAINING PROTEIN"/>
    <property type="match status" value="1"/>
</dbReference>
<dbReference type="RefSeq" id="XP_018086774.1">
    <property type="nucleotide sequence ID" value="XM_018231285.2"/>
</dbReference>
<dbReference type="OrthoDB" id="6345539at2759"/>
<gene>
    <name evidence="2 3" type="primary">fgl1l.L</name>
</gene>
<dbReference type="InterPro" id="IPR014716">
    <property type="entry name" value="Fibrinogen_a/b/g_C_1"/>
</dbReference>
<dbReference type="PROSITE" id="PS51406">
    <property type="entry name" value="FIBRINOGEN_C_2"/>
    <property type="match status" value="1"/>
</dbReference>
<dbReference type="InterPro" id="IPR050373">
    <property type="entry name" value="Fibrinogen_C-term_domain"/>
</dbReference>
<dbReference type="Proteomes" id="UP000186698">
    <property type="component" value="Chromosome 8L"/>
</dbReference>
<accession>A0A1L8FB86</accession>
<dbReference type="Bgee" id="108699291">
    <property type="expression patterns" value="Expressed in intestine and 2 other cell types or tissues"/>
</dbReference>
<dbReference type="KEGG" id="xla:108699291"/>
<sequence>MGWIWTKEAAYMYLLGCVLGSYFCESVPVHNNHLLPGNTDNIMNGKETVFYRDCSEILYKSQGIATDGLYIIQPADVPIVVVCIMQDNGWTVIQHITANSSLDFDRGWEDYKFGFGSVLGDHWLGNEYMHQLTQPPGLQKLGIRLVTMEGEIKWGVYDPVLIEPEDSQYRLRLGLYHGSATDALTRDTEAYVHDNQKFTTRDRDNDNYIHNCAKLEHEGIAGGGWWYDACAGANLNRRNVIYWQRDCTKDKLCKYATMMLQSNWNKGYGKRGNCHKDEL</sequence>
<dbReference type="SMART" id="SM00186">
    <property type="entry name" value="FBG"/>
    <property type="match status" value="1"/>
</dbReference>
<evidence type="ECO:0000313" key="1">
    <source>
        <dbReference type="Proteomes" id="UP000186698"/>
    </source>
</evidence>
<keyword evidence="1" id="KW-1185">Reference proteome</keyword>
<dbReference type="PaxDb" id="8355-A0A1L8FB86"/>
<dbReference type="Xenbase" id="XB-GENE-22064968">
    <property type="gene designation" value="fgl1l.L"/>
</dbReference>
<dbReference type="CTD" id="108699291"/>
<dbReference type="PANTHER" id="PTHR19143">
    <property type="entry name" value="FIBRINOGEN/TENASCIN/ANGIOPOEITIN"/>
    <property type="match status" value="1"/>
</dbReference>